<dbReference type="Proteomes" id="UP001500879">
    <property type="component" value="Unassembled WGS sequence"/>
</dbReference>
<organism evidence="1 2">
    <name type="scientific">Streptomyces luteireticuli</name>
    <dbReference type="NCBI Taxonomy" id="173858"/>
    <lineage>
        <taxon>Bacteria</taxon>
        <taxon>Bacillati</taxon>
        <taxon>Actinomycetota</taxon>
        <taxon>Actinomycetes</taxon>
        <taxon>Kitasatosporales</taxon>
        <taxon>Streptomycetaceae</taxon>
        <taxon>Streptomyces</taxon>
    </lineage>
</organism>
<dbReference type="EMBL" id="BAAABX010000055">
    <property type="protein sequence ID" value="GAA0423909.1"/>
    <property type="molecule type" value="Genomic_DNA"/>
</dbReference>
<reference evidence="1 2" key="1">
    <citation type="journal article" date="2019" name="Int. J. Syst. Evol. Microbiol.">
        <title>The Global Catalogue of Microorganisms (GCM) 10K type strain sequencing project: providing services to taxonomists for standard genome sequencing and annotation.</title>
        <authorList>
            <consortium name="The Broad Institute Genomics Platform"/>
            <consortium name="The Broad Institute Genome Sequencing Center for Infectious Disease"/>
            <person name="Wu L."/>
            <person name="Ma J."/>
        </authorList>
    </citation>
    <scope>NUCLEOTIDE SEQUENCE [LARGE SCALE GENOMIC DNA]</scope>
    <source>
        <strain evidence="1 2">JCM 4788</strain>
    </source>
</reference>
<evidence type="ECO:0000313" key="2">
    <source>
        <dbReference type="Proteomes" id="UP001500879"/>
    </source>
</evidence>
<evidence type="ECO:0000313" key="1">
    <source>
        <dbReference type="EMBL" id="GAA0423909.1"/>
    </source>
</evidence>
<gene>
    <name evidence="1" type="ORF">GCM10010357_51730</name>
</gene>
<sequence length="321" mass="34804">MAEYYFPFDSGAGTTVTADAWSHMASMWQADGVRTPRAGEPNPLGATVTGQDMTVTLAPGHASLRGFHYYSDARRSVVIAPNTGTQPRIDRITVRLNRAGQRIAIAYLQGTPAAKPQPPALSQGQDGIVDVPLHRITVAPQAGAITTTDITDERIWAPTPATYADAAARKAAPERPVPGQLAYLQAEDRMDLYTQQSWSPLTPGPWQRLELARWRQPHGAYPSWRLVNGTVELTGAVAMMEISGPDFPVSDYVALVVLPPEARPSHTRSFVCSTSRNTVKGSTCRVDIAARTANNAGDVIADIQSPVKWVYLDGIRFTLDT</sequence>
<protein>
    <submittedName>
        <fullName evidence="1">Uncharacterized protein</fullName>
    </submittedName>
</protein>
<accession>A0ABN0YZU7</accession>
<name>A0ABN0YZU7_9ACTN</name>
<comment type="caution">
    <text evidence="1">The sequence shown here is derived from an EMBL/GenBank/DDBJ whole genome shotgun (WGS) entry which is preliminary data.</text>
</comment>
<keyword evidence="2" id="KW-1185">Reference proteome</keyword>
<proteinExistence type="predicted"/>
<dbReference type="RefSeq" id="WP_344028873.1">
    <property type="nucleotide sequence ID" value="NZ_BAAABX010000055.1"/>
</dbReference>